<keyword evidence="2" id="KW-1185">Reference proteome</keyword>
<reference evidence="1 2" key="1">
    <citation type="submission" date="2015-01" db="EMBL/GenBank/DDBJ databases">
        <title>Evolution of Trichinella species and genotypes.</title>
        <authorList>
            <person name="Korhonen P.K."/>
            <person name="Edoardo P."/>
            <person name="Giuseppe L.R."/>
            <person name="Gasser R.B."/>
        </authorList>
    </citation>
    <scope>NUCLEOTIDE SEQUENCE [LARGE SCALE GENOMIC DNA]</scope>
    <source>
        <strain evidence="1">ISS1029</strain>
    </source>
</reference>
<gene>
    <name evidence="1" type="ORF">T11_9524</name>
</gene>
<protein>
    <submittedName>
        <fullName evidence="1">Uncharacterized protein</fullName>
    </submittedName>
</protein>
<comment type="caution">
    <text evidence="1">The sequence shown here is derived from an EMBL/GenBank/DDBJ whole genome shotgun (WGS) entry which is preliminary data.</text>
</comment>
<dbReference type="Proteomes" id="UP000055024">
    <property type="component" value="Unassembled WGS sequence"/>
</dbReference>
<sequence>MKISGFTMKKWAINYPAALADLPAQVMSPVEKGRLQKTLGLYWYRRNDTLTFVPLAEIFSE</sequence>
<proteinExistence type="predicted"/>
<evidence type="ECO:0000313" key="1">
    <source>
        <dbReference type="EMBL" id="KRZ04102.1"/>
    </source>
</evidence>
<name>A0A0V1H0W8_9BILA</name>
<dbReference type="EMBL" id="JYDP01000172">
    <property type="protein sequence ID" value="KRZ04102.1"/>
    <property type="molecule type" value="Genomic_DNA"/>
</dbReference>
<accession>A0A0V1H0W8</accession>
<dbReference type="OrthoDB" id="5983986at2759"/>
<dbReference type="AlphaFoldDB" id="A0A0V1H0W8"/>
<evidence type="ECO:0000313" key="2">
    <source>
        <dbReference type="Proteomes" id="UP000055024"/>
    </source>
</evidence>
<organism evidence="1 2">
    <name type="scientific">Trichinella zimbabwensis</name>
    <dbReference type="NCBI Taxonomy" id="268475"/>
    <lineage>
        <taxon>Eukaryota</taxon>
        <taxon>Metazoa</taxon>
        <taxon>Ecdysozoa</taxon>
        <taxon>Nematoda</taxon>
        <taxon>Enoplea</taxon>
        <taxon>Dorylaimia</taxon>
        <taxon>Trichinellida</taxon>
        <taxon>Trichinellidae</taxon>
        <taxon>Trichinella</taxon>
    </lineage>
</organism>